<feature type="domain" description="HTH CENPB-type" evidence="2">
    <location>
        <begin position="28"/>
        <end position="93"/>
    </location>
</feature>
<dbReference type="EMBL" id="ML210579">
    <property type="protein sequence ID" value="TFK17036.1"/>
    <property type="molecule type" value="Genomic_DNA"/>
</dbReference>
<dbReference type="OrthoDB" id="3197907at2759"/>
<evidence type="ECO:0000256" key="1">
    <source>
        <dbReference type="ARBA" id="ARBA00023125"/>
    </source>
</evidence>
<reference evidence="3 4" key="1">
    <citation type="journal article" date="2019" name="Nat. Ecol. Evol.">
        <title>Megaphylogeny resolves global patterns of mushroom evolution.</title>
        <authorList>
            <person name="Varga T."/>
            <person name="Krizsan K."/>
            <person name="Foldi C."/>
            <person name="Dima B."/>
            <person name="Sanchez-Garcia M."/>
            <person name="Sanchez-Ramirez S."/>
            <person name="Szollosi G.J."/>
            <person name="Szarkandi J.G."/>
            <person name="Papp V."/>
            <person name="Albert L."/>
            <person name="Andreopoulos W."/>
            <person name="Angelini C."/>
            <person name="Antonin V."/>
            <person name="Barry K.W."/>
            <person name="Bougher N.L."/>
            <person name="Buchanan P."/>
            <person name="Buyck B."/>
            <person name="Bense V."/>
            <person name="Catcheside P."/>
            <person name="Chovatia M."/>
            <person name="Cooper J."/>
            <person name="Damon W."/>
            <person name="Desjardin D."/>
            <person name="Finy P."/>
            <person name="Geml J."/>
            <person name="Haridas S."/>
            <person name="Hughes K."/>
            <person name="Justo A."/>
            <person name="Karasinski D."/>
            <person name="Kautmanova I."/>
            <person name="Kiss B."/>
            <person name="Kocsube S."/>
            <person name="Kotiranta H."/>
            <person name="LaButti K.M."/>
            <person name="Lechner B.E."/>
            <person name="Liimatainen K."/>
            <person name="Lipzen A."/>
            <person name="Lukacs Z."/>
            <person name="Mihaltcheva S."/>
            <person name="Morgado L.N."/>
            <person name="Niskanen T."/>
            <person name="Noordeloos M.E."/>
            <person name="Ohm R.A."/>
            <person name="Ortiz-Santana B."/>
            <person name="Ovrebo C."/>
            <person name="Racz N."/>
            <person name="Riley R."/>
            <person name="Savchenko A."/>
            <person name="Shiryaev A."/>
            <person name="Soop K."/>
            <person name="Spirin V."/>
            <person name="Szebenyi C."/>
            <person name="Tomsovsky M."/>
            <person name="Tulloss R.E."/>
            <person name="Uehling J."/>
            <person name="Grigoriev I.V."/>
            <person name="Vagvolgyi C."/>
            <person name="Papp T."/>
            <person name="Martin F.M."/>
            <person name="Miettinen O."/>
            <person name="Hibbett D.S."/>
            <person name="Nagy L.G."/>
        </authorList>
    </citation>
    <scope>NUCLEOTIDE SEQUENCE [LARGE SCALE GENOMIC DNA]</scope>
    <source>
        <strain evidence="3 4">CBS 121175</strain>
    </source>
</reference>
<dbReference type="STRING" id="230819.A0A5C3KAB7"/>
<dbReference type="InterPro" id="IPR006600">
    <property type="entry name" value="HTH_CenpB_DNA-bd_dom"/>
</dbReference>
<sequence length="118" mass="13506">SLCQATQDFDMKYSTLHNRFHGMRTQAEAHEAQMKLTPAEEAILVDWIKVQGWCGVPVTYEPLIDHASAIVGTNVCKSWYHRFMKRHPDILVHNPQALEKCHANNVNKATIDGFYNII</sequence>
<keyword evidence="1" id="KW-0238">DNA-binding</keyword>
<dbReference type="Proteomes" id="UP000307440">
    <property type="component" value="Unassembled WGS sequence"/>
</dbReference>
<evidence type="ECO:0000259" key="2">
    <source>
        <dbReference type="PROSITE" id="PS51253"/>
    </source>
</evidence>
<name>A0A5C3KAB7_COPMA</name>
<evidence type="ECO:0000313" key="4">
    <source>
        <dbReference type="Proteomes" id="UP000307440"/>
    </source>
</evidence>
<dbReference type="GO" id="GO:0003677">
    <property type="term" value="F:DNA binding"/>
    <property type="evidence" value="ECO:0007669"/>
    <property type="project" value="UniProtKB-KW"/>
</dbReference>
<gene>
    <name evidence="3" type="ORF">FA15DRAFT_558927</name>
</gene>
<protein>
    <recommendedName>
        <fullName evidence="2">HTH CENPB-type domain-containing protein</fullName>
    </recommendedName>
</protein>
<proteinExistence type="predicted"/>
<organism evidence="3 4">
    <name type="scientific">Coprinopsis marcescibilis</name>
    <name type="common">Agaric fungus</name>
    <name type="synonym">Psathyrella marcescibilis</name>
    <dbReference type="NCBI Taxonomy" id="230819"/>
    <lineage>
        <taxon>Eukaryota</taxon>
        <taxon>Fungi</taxon>
        <taxon>Dikarya</taxon>
        <taxon>Basidiomycota</taxon>
        <taxon>Agaricomycotina</taxon>
        <taxon>Agaricomycetes</taxon>
        <taxon>Agaricomycetidae</taxon>
        <taxon>Agaricales</taxon>
        <taxon>Agaricineae</taxon>
        <taxon>Psathyrellaceae</taxon>
        <taxon>Coprinopsis</taxon>
    </lineage>
</organism>
<feature type="non-terminal residue" evidence="3">
    <location>
        <position position="118"/>
    </location>
</feature>
<evidence type="ECO:0000313" key="3">
    <source>
        <dbReference type="EMBL" id="TFK17036.1"/>
    </source>
</evidence>
<accession>A0A5C3KAB7</accession>
<feature type="non-terminal residue" evidence="3">
    <location>
        <position position="1"/>
    </location>
</feature>
<dbReference type="AlphaFoldDB" id="A0A5C3KAB7"/>
<dbReference type="PROSITE" id="PS51253">
    <property type="entry name" value="HTH_CENPB"/>
    <property type="match status" value="1"/>
</dbReference>
<dbReference type="Pfam" id="PF03221">
    <property type="entry name" value="HTH_Tnp_Tc5"/>
    <property type="match status" value="1"/>
</dbReference>
<keyword evidence="4" id="KW-1185">Reference proteome</keyword>